<dbReference type="CDD" id="cd04301">
    <property type="entry name" value="NAT_SF"/>
    <property type="match status" value="1"/>
</dbReference>
<protein>
    <submittedName>
        <fullName evidence="2">N-acetyltransferase</fullName>
    </submittedName>
</protein>
<feature type="domain" description="N-acetyltransferase" evidence="1">
    <location>
        <begin position="1"/>
        <end position="151"/>
    </location>
</feature>
<dbReference type="InterPro" id="IPR000182">
    <property type="entry name" value="GNAT_dom"/>
</dbReference>
<keyword evidence="2" id="KW-0808">Transferase</keyword>
<name>A0A2M8HA72_9GAMM</name>
<reference evidence="2 3" key="1">
    <citation type="submission" date="2017-11" db="EMBL/GenBank/DDBJ databases">
        <title>Draft genome sequence of environmental isolate Aeromonas lusitania sp. nov. MDC 2473.</title>
        <authorList>
            <person name="Colston S.M."/>
            <person name="Navarro A."/>
            <person name="Martinez-Murcia A.J."/>
            <person name="Graf J."/>
        </authorList>
    </citation>
    <scope>NUCLEOTIDE SEQUENCE [LARGE SCALE GENOMIC DNA]</scope>
    <source>
        <strain evidence="2 3">MDC 2473</strain>
    </source>
</reference>
<dbReference type="InterPro" id="IPR016181">
    <property type="entry name" value="Acyl_CoA_acyltransferase"/>
</dbReference>
<dbReference type="AlphaFoldDB" id="A0A2M8HA72"/>
<dbReference type="Proteomes" id="UP000232060">
    <property type="component" value="Unassembled WGS sequence"/>
</dbReference>
<keyword evidence="3" id="KW-1185">Reference proteome</keyword>
<dbReference type="EMBL" id="PGCP01000013">
    <property type="protein sequence ID" value="PJC93371.1"/>
    <property type="molecule type" value="Genomic_DNA"/>
</dbReference>
<dbReference type="RefSeq" id="WP_100859634.1">
    <property type="nucleotide sequence ID" value="NZ_PGCP01000013.1"/>
</dbReference>
<evidence type="ECO:0000313" key="2">
    <source>
        <dbReference type="EMBL" id="PJC93371.1"/>
    </source>
</evidence>
<evidence type="ECO:0000259" key="1">
    <source>
        <dbReference type="PROSITE" id="PS51186"/>
    </source>
</evidence>
<dbReference type="PROSITE" id="PS51186">
    <property type="entry name" value="GNAT"/>
    <property type="match status" value="1"/>
</dbReference>
<organism evidence="2 3">
    <name type="scientific">Aeromonas lusitana</name>
    <dbReference type="NCBI Taxonomy" id="931529"/>
    <lineage>
        <taxon>Bacteria</taxon>
        <taxon>Pseudomonadati</taxon>
        <taxon>Pseudomonadota</taxon>
        <taxon>Gammaproteobacteria</taxon>
        <taxon>Aeromonadales</taxon>
        <taxon>Aeromonadaceae</taxon>
        <taxon>Aeromonas</taxon>
    </lineage>
</organism>
<evidence type="ECO:0000313" key="3">
    <source>
        <dbReference type="Proteomes" id="UP000232060"/>
    </source>
</evidence>
<comment type="caution">
    <text evidence="2">The sequence shown here is derived from an EMBL/GenBank/DDBJ whole genome shotgun (WGS) entry which is preliminary data.</text>
</comment>
<proteinExistence type="predicted"/>
<dbReference type="GO" id="GO:0016747">
    <property type="term" value="F:acyltransferase activity, transferring groups other than amino-acyl groups"/>
    <property type="evidence" value="ECO:0007669"/>
    <property type="project" value="InterPro"/>
</dbReference>
<sequence length="152" mass="17035">MQIRKASHHELDTIYWMGFDAWGGALVPTEYLASSQGSKKYQSGVWHVLVVDNQPVSSLIVYRDSFGLGQGCFGIGSLATTPAMRGQGFGAHLLRAVTDMLLDAPDAIATFLHADIDHHFYERLGYRRLPGVDCMYFSHRRPHYVGEPPTYF</sequence>
<accession>A0A2M8HA72</accession>
<gene>
    <name evidence="2" type="ORF">CUC44_09025</name>
</gene>
<dbReference type="SUPFAM" id="SSF55729">
    <property type="entry name" value="Acyl-CoA N-acyltransferases (Nat)"/>
    <property type="match status" value="1"/>
</dbReference>
<dbReference type="Pfam" id="PF00583">
    <property type="entry name" value="Acetyltransf_1"/>
    <property type="match status" value="1"/>
</dbReference>
<dbReference type="OrthoDB" id="1796458at2"/>
<dbReference type="Gene3D" id="3.40.630.30">
    <property type="match status" value="1"/>
</dbReference>